<dbReference type="WBParaSite" id="PDA_v2.g17956.t1">
    <property type="protein sequence ID" value="PDA_v2.g17956.t1"/>
    <property type="gene ID" value="PDA_v2.g17956"/>
</dbReference>
<accession>A0A914PI06</accession>
<name>A0A914PI06_9BILA</name>
<feature type="transmembrane region" description="Helical" evidence="2">
    <location>
        <begin position="9"/>
        <end position="27"/>
    </location>
</feature>
<evidence type="ECO:0000313" key="5">
    <source>
        <dbReference type="WBParaSite" id="PDA_v2.g17956.t1"/>
    </source>
</evidence>
<organism evidence="4 5">
    <name type="scientific">Panagrolaimus davidi</name>
    <dbReference type="NCBI Taxonomy" id="227884"/>
    <lineage>
        <taxon>Eukaryota</taxon>
        <taxon>Metazoa</taxon>
        <taxon>Ecdysozoa</taxon>
        <taxon>Nematoda</taxon>
        <taxon>Chromadorea</taxon>
        <taxon>Rhabditida</taxon>
        <taxon>Tylenchina</taxon>
        <taxon>Panagrolaimomorpha</taxon>
        <taxon>Panagrolaimoidea</taxon>
        <taxon>Panagrolaimidae</taxon>
        <taxon>Panagrolaimus</taxon>
    </lineage>
</organism>
<evidence type="ECO:0000313" key="4">
    <source>
        <dbReference type="Proteomes" id="UP000887578"/>
    </source>
</evidence>
<keyword evidence="2" id="KW-0812">Transmembrane</keyword>
<dbReference type="AlphaFoldDB" id="A0A914PI06"/>
<dbReference type="PROSITE" id="PS50850">
    <property type="entry name" value="MFS"/>
    <property type="match status" value="1"/>
</dbReference>
<dbReference type="Gene3D" id="1.20.1250.20">
    <property type="entry name" value="MFS general substrate transporter like domains"/>
    <property type="match status" value="1"/>
</dbReference>
<feature type="transmembrane region" description="Helical" evidence="2">
    <location>
        <begin position="69"/>
        <end position="88"/>
    </location>
</feature>
<evidence type="ECO:0000256" key="1">
    <source>
        <dbReference type="ARBA" id="ARBA00004141"/>
    </source>
</evidence>
<protein>
    <submittedName>
        <fullName evidence="5">Major facilitator superfamily (MFS) profile domain-containing protein</fullName>
    </submittedName>
</protein>
<dbReference type="GO" id="GO:0016020">
    <property type="term" value="C:membrane"/>
    <property type="evidence" value="ECO:0007669"/>
    <property type="project" value="UniProtKB-SubCell"/>
</dbReference>
<dbReference type="InterPro" id="IPR011701">
    <property type="entry name" value="MFS"/>
</dbReference>
<dbReference type="Proteomes" id="UP000887578">
    <property type="component" value="Unplaced"/>
</dbReference>
<dbReference type="InterPro" id="IPR036259">
    <property type="entry name" value="MFS_trans_sf"/>
</dbReference>
<dbReference type="Pfam" id="PF07690">
    <property type="entry name" value="MFS_1"/>
    <property type="match status" value="1"/>
</dbReference>
<evidence type="ECO:0000256" key="2">
    <source>
        <dbReference type="SAM" id="Phobius"/>
    </source>
</evidence>
<feature type="transmembrane region" description="Helical" evidence="2">
    <location>
        <begin position="100"/>
        <end position="117"/>
    </location>
</feature>
<sequence>MKYFGRKTLIISSLFLQGILIAGYPYVQEADYIWFAITLNLLGKLSNGIIQVVHPVIVTEMLPTKMRTMIYSVVNIPQSFGILLAPYLKYTSTSYSPTQYLILSGLSFIGMGLAFILPETKGKSLPENVQEMDHGPLGKCFGRKNSAEKN</sequence>
<feature type="domain" description="Major facilitator superfamily (MFS) profile" evidence="3">
    <location>
        <begin position="1"/>
        <end position="150"/>
    </location>
</feature>
<reference evidence="5" key="1">
    <citation type="submission" date="2022-11" db="UniProtKB">
        <authorList>
            <consortium name="WormBaseParasite"/>
        </authorList>
    </citation>
    <scope>IDENTIFICATION</scope>
</reference>
<keyword evidence="2" id="KW-0472">Membrane</keyword>
<feature type="transmembrane region" description="Helical" evidence="2">
    <location>
        <begin position="33"/>
        <end position="57"/>
    </location>
</feature>
<evidence type="ECO:0000259" key="3">
    <source>
        <dbReference type="PROSITE" id="PS50850"/>
    </source>
</evidence>
<comment type="subcellular location">
    <subcellularLocation>
        <location evidence="1">Membrane</location>
        <topology evidence="1">Multi-pass membrane protein</topology>
    </subcellularLocation>
</comment>
<keyword evidence="2" id="KW-1133">Transmembrane helix</keyword>
<dbReference type="GO" id="GO:0022857">
    <property type="term" value="F:transmembrane transporter activity"/>
    <property type="evidence" value="ECO:0007669"/>
    <property type="project" value="InterPro"/>
</dbReference>
<dbReference type="SUPFAM" id="SSF103473">
    <property type="entry name" value="MFS general substrate transporter"/>
    <property type="match status" value="1"/>
</dbReference>
<keyword evidence="4" id="KW-1185">Reference proteome</keyword>
<dbReference type="InterPro" id="IPR020846">
    <property type="entry name" value="MFS_dom"/>
</dbReference>
<proteinExistence type="predicted"/>